<dbReference type="AlphaFoldDB" id="T0PWK6"/>
<dbReference type="VEuPathDB" id="FungiDB:SDRG_12438"/>
<feature type="transmembrane region" description="Helical" evidence="3">
    <location>
        <begin position="184"/>
        <end position="201"/>
    </location>
</feature>
<dbReference type="RefSeq" id="XP_008616733.1">
    <property type="nucleotide sequence ID" value="XM_008618511.1"/>
</dbReference>
<dbReference type="Pfam" id="PF02225">
    <property type="entry name" value="PA"/>
    <property type="match status" value="1"/>
</dbReference>
<keyword evidence="1 4" id="KW-0732">Signal</keyword>
<dbReference type="GeneID" id="19953165"/>
<keyword evidence="3" id="KW-0812">Transmembrane</keyword>
<evidence type="ECO:0000313" key="7">
    <source>
        <dbReference type="Proteomes" id="UP000030762"/>
    </source>
</evidence>
<keyword evidence="7" id="KW-1185">Reference proteome</keyword>
<evidence type="ECO:0000313" key="6">
    <source>
        <dbReference type="EMBL" id="EQC29894.1"/>
    </source>
</evidence>
<organism evidence="6 7">
    <name type="scientific">Saprolegnia diclina (strain VS20)</name>
    <dbReference type="NCBI Taxonomy" id="1156394"/>
    <lineage>
        <taxon>Eukaryota</taxon>
        <taxon>Sar</taxon>
        <taxon>Stramenopiles</taxon>
        <taxon>Oomycota</taxon>
        <taxon>Saprolegniomycetes</taxon>
        <taxon>Saprolegniales</taxon>
        <taxon>Saprolegniaceae</taxon>
        <taxon>Saprolegnia</taxon>
    </lineage>
</organism>
<dbReference type="SUPFAM" id="SSF52025">
    <property type="entry name" value="PA domain"/>
    <property type="match status" value="1"/>
</dbReference>
<dbReference type="Proteomes" id="UP000030762">
    <property type="component" value="Unassembled WGS sequence"/>
</dbReference>
<dbReference type="PANTHER" id="PTHR22702:SF1">
    <property type="entry name" value="PROTEASE-ASSOCIATED DOMAIN-CONTAINING PROTEIN 1"/>
    <property type="match status" value="1"/>
</dbReference>
<feature type="domain" description="PA" evidence="5">
    <location>
        <begin position="53"/>
        <end position="142"/>
    </location>
</feature>
<evidence type="ECO:0000256" key="1">
    <source>
        <dbReference type="ARBA" id="ARBA00022729"/>
    </source>
</evidence>
<feature type="chain" id="PRO_5004569090" description="PA domain-containing protein" evidence="4">
    <location>
        <begin position="22"/>
        <end position="204"/>
    </location>
</feature>
<keyword evidence="2" id="KW-0325">Glycoprotein</keyword>
<dbReference type="InParanoid" id="T0PWK6"/>
<dbReference type="InterPro" id="IPR003137">
    <property type="entry name" value="PA_domain"/>
</dbReference>
<evidence type="ECO:0000256" key="2">
    <source>
        <dbReference type="ARBA" id="ARBA00023180"/>
    </source>
</evidence>
<proteinExistence type="predicted"/>
<reference evidence="6 7" key="1">
    <citation type="submission" date="2012-04" db="EMBL/GenBank/DDBJ databases">
        <title>The Genome Sequence of Saprolegnia declina VS20.</title>
        <authorList>
            <consortium name="The Broad Institute Genome Sequencing Platform"/>
            <person name="Russ C."/>
            <person name="Nusbaum C."/>
            <person name="Tyler B."/>
            <person name="van West P."/>
            <person name="Dieguez-Uribeondo J."/>
            <person name="de Bruijn I."/>
            <person name="Tripathy S."/>
            <person name="Jiang R."/>
            <person name="Young S.K."/>
            <person name="Zeng Q."/>
            <person name="Gargeya S."/>
            <person name="Fitzgerald M."/>
            <person name="Haas B."/>
            <person name="Abouelleil A."/>
            <person name="Alvarado L."/>
            <person name="Arachchi H.M."/>
            <person name="Berlin A."/>
            <person name="Chapman S.B."/>
            <person name="Goldberg J."/>
            <person name="Griggs A."/>
            <person name="Gujja S."/>
            <person name="Hansen M."/>
            <person name="Howarth C."/>
            <person name="Imamovic A."/>
            <person name="Larimer J."/>
            <person name="McCowen C."/>
            <person name="Montmayeur A."/>
            <person name="Murphy C."/>
            <person name="Neiman D."/>
            <person name="Pearson M."/>
            <person name="Priest M."/>
            <person name="Roberts A."/>
            <person name="Saif S."/>
            <person name="Shea T."/>
            <person name="Sisk P."/>
            <person name="Sykes S."/>
            <person name="Wortman J."/>
            <person name="Nusbaum C."/>
            <person name="Birren B."/>
        </authorList>
    </citation>
    <scope>NUCLEOTIDE SEQUENCE [LARGE SCALE GENOMIC DNA]</scope>
    <source>
        <strain evidence="6 7">VS20</strain>
    </source>
</reference>
<accession>T0PWK6</accession>
<keyword evidence="3" id="KW-0472">Membrane</keyword>
<feature type="signal peptide" evidence="4">
    <location>
        <begin position="1"/>
        <end position="21"/>
    </location>
</feature>
<dbReference type="EMBL" id="JH767180">
    <property type="protein sequence ID" value="EQC29894.1"/>
    <property type="molecule type" value="Genomic_DNA"/>
</dbReference>
<name>T0PWK6_SAPDV</name>
<evidence type="ECO:0000259" key="5">
    <source>
        <dbReference type="Pfam" id="PF02225"/>
    </source>
</evidence>
<gene>
    <name evidence="6" type="ORF">SDRG_12438</name>
</gene>
<dbReference type="eggNOG" id="ENOG502SXHP">
    <property type="taxonomic scope" value="Eukaryota"/>
</dbReference>
<dbReference type="OrthoDB" id="66570at2759"/>
<dbReference type="Gene3D" id="3.50.30.30">
    <property type="match status" value="1"/>
</dbReference>
<evidence type="ECO:0000256" key="3">
    <source>
        <dbReference type="SAM" id="Phobius"/>
    </source>
</evidence>
<keyword evidence="3" id="KW-1133">Transmembrane helix</keyword>
<evidence type="ECO:0000256" key="4">
    <source>
        <dbReference type="SAM" id="SignalP"/>
    </source>
</evidence>
<dbReference type="InterPro" id="IPR046450">
    <property type="entry name" value="PA_dom_sf"/>
</dbReference>
<dbReference type="PANTHER" id="PTHR22702">
    <property type="entry name" value="PROTEASE-ASSOCIATED DOMAIN-CONTAINING PROTEIN"/>
    <property type="match status" value="1"/>
</dbReference>
<protein>
    <recommendedName>
        <fullName evidence="5">PA domain-containing protein</fullName>
    </recommendedName>
</protein>
<sequence length="204" mass="22439">MQAMRSMLVAVVAVLLTLTSALVVQEPCCATLRHIHARFGRRVGNADEYSGLELVAARPLDGCRPLRQDLTGKVALVQRGGCNFAFKILQAQRAHAKAVIVMDNYPRPRNESWAIRMVPDNGNSSSVFVPSVFVSYETGDRLLSTLQLMREYGGVVRVALNHIGEILPLATAPAIQYQESLETMALYLVLALVGIAVVHWLQRT</sequence>
<dbReference type="CDD" id="cd04818">
    <property type="entry name" value="PA_subtilisin_1"/>
    <property type="match status" value="1"/>
</dbReference>